<dbReference type="AlphaFoldDB" id="A0A550I784"/>
<sequence>MKNVLFNFALILFSASIYSQPLISIQNEYDAIFEIKKKKYGEREYLYQTINEIDSSSIFADLVNNNKGHINYLRQHFTKNVDYEKLTKMSEQHSLKEEYIKALKNDTAFFKVMNTLVLTVRETSISKDTINLDEMLNIAVKYFSIKGITNGGFYEGKICAGINGIKQTETIRKPHVEAFCFTTILDHLQDPQYNMYDAFVSGIKQLYKLNLGVDEKDRILRAQGAMYIIMNQNEELRNLLRNEYEKKKNYLPFALKM</sequence>
<keyword evidence="3" id="KW-1185">Reference proteome</keyword>
<evidence type="ECO:0008006" key="4">
    <source>
        <dbReference type="Google" id="ProtNLM"/>
    </source>
</evidence>
<organism evidence="2 3">
    <name type="scientific">Christiangramia sabulilitoris</name>
    <dbReference type="NCBI Taxonomy" id="2583991"/>
    <lineage>
        <taxon>Bacteria</taxon>
        <taxon>Pseudomonadati</taxon>
        <taxon>Bacteroidota</taxon>
        <taxon>Flavobacteriia</taxon>
        <taxon>Flavobacteriales</taxon>
        <taxon>Flavobacteriaceae</taxon>
        <taxon>Christiangramia</taxon>
    </lineage>
</organism>
<reference evidence="2 3" key="1">
    <citation type="submission" date="2019-06" db="EMBL/GenBank/DDBJ databases">
        <title>Gramella sabulilitoris sp. nov., isolated from a marine sand.</title>
        <authorList>
            <person name="Yoon J.-H."/>
        </authorList>
    </citation>
    <scope>NUCLEOTIDE SEQUENCE [LARGE SCALE GENOMIC DNA]</scope>
    <source>
        <strain evidence="2 3">HSMS-1</strain>
    </source>
</reference>
<evidence type="ECO:0000313" key="3">
    <source>
        <dbReference type="Proteomes" id="UP000315131"/>
    </source>
</evidence>
<accession>A0A550I784</accession>
<dbReference type="OrthoDB" id="1454383at2"/>
<feature type="signal peptide" evidence="1">
    <location>
        <begin position="1"/>
        <end position="19"/>
    </location>
</feature>
<proteinExistence type="predicted"/>
<comment type="caution">
    <text evidence="2">The sequence shown here is derived from an EMBL/GenBank/DDBJ whole genome shotgun (WGS) entry which is preliminary data.</text>
</comment>
<dbReference type="Proteomes" id="UP000315131">
    <property type="component" value="Unassembled WGS sequence"/>
</dbReference>
<protein>
    <recommendedName>
        <fullName evidence="4">DUF2202 domain-containing protein</fullName>
    </recommendedName>
</protein>
<feature type="chain" id="PRO_5022139227" description="DUF2202 domain-containing protein" evidence="1">
    <location>
        <begin position="20"/>
        <end position="257"/>
    </location>
</feature>
<keyword evidence="1" id="KW-0732">Signal</keyword>
<dbReference type="EMBL" id="VHSF01000001">
    <property type="protein sequence ID" value="TRO66833.1"/>
    <property type="molecule type" value="Genomic_DNA"/>
</dbReference>
<evidence type="ECO:0000313" key="2">
    <source>
        <dbReference type="EMBL" id="TRO66833.1"/>
    </source>
</evidence>
<gene>
    <name evidence="2" type="ORF">FGM01_02770</name>
</gene>
<name>A0A550I784_9FLAO</name>
<dbReference type="RefSeq" id="WP_143409612.1">
    <property type="nucleotide sequence ID" value="NZ_VHSF01000001.1"/>
</dbReference>
<evidence type="ECO:0000256" key="1">
    <source>
        <dbReference type="SAM" id="SignalP"/>
    </source>
</evidence>